<feature type="non-terminal residue" evidence="1">
    <location>
        <position position="1"/>
    </location>
</feature>
<comment type="caution">
    <text evidence="1">The sequence shown here is derived from an EMBL/GenBank/DDBJ whole genome shotgun (WGS) entry which is preliminary data.</text>
</comment>
<name>X0ZVL6_9ZZZZ</name>
<evidence type="ECO:0000313" key="1">
    <source>
        <dbReference type="EMBL" id="GAG64528.1"/>
    </source>
</evidence>
<gene>
    <name evidence="1" type="ORF">S01H4_17774</name>
</gene>
<dbReference type="EMBL" id="BART01007845">
    <property type="protein sequence ID" value="GAG64528.1"/>
    <property type="molecule type" value="Genomic_DNA"/>
</dbReference>
<protein>
    <submittedName>
        <fullName evidence="1">Uncharacterized protein</fullName>
    </submittedName>
</protein>
<dbReference type="AlphaFoldDB" id="X0ZVL6"/>
<proteinExistence type="predicted"/>
<sequence length="43" mass="5014">RESIKKQKKLNKRKVTEKNSKVNVQIFENKHVVSFDTTKVQGA</sequence>
<organism evidence="1">
    <name type="scientific">marine sediment metagenome</name>
    <dbReference type="NCBI Taxonomy" id="412755"/>
    <lineage>
        <taxon>unclassified sequences</taxon>
        <taxon>metagenomes</taxon>
        <taxon>ecological metagenomes</taxon>
    </lineage>
</organism>
<reference evidence="1" key="1">
    <citation type="journal article" date="2014" name="Front. Microbiol.">
        <title>High frequency of phylogenetically diverse reductive dehalogenase-homologous genes in deep subseafloor sedimentary metagenomes.</title>
        <authorList>
            <person name="Kawai M."/>
            <person name="Futagami T."/>
            <person name="Toyoda A."/>
            <person name="Takaki Y."/>
            <person name="Nishi S."/>
            <person name="Hori S."/>
            <person name="Arai W."/>
            <person name="Tsubouchi T."/>
            <person name="Morono Y."/>
            <person name="Uchiyama I."/>
            <person name="Ito T."/>
            <person name="Fujiyama A."/>
            <person name="Inagaki F."/>
            <person name="Takami H."/>
        </authorList>
    </citation>
    <scope>NUCLEOTIDE SEQUENCE</scope>
    <source>
        <strain evidence="1">Expedition CK06-06</strain>
    </source>
</reference>
<accession>X0ZVL6</accession>